<feature type="compositionally biased region" description="Acidic residues" evidence="3">
    <location>
        <begin position="13"/>
        <end position="37"/>
    </location>
</feature>
<keyword evidence="2" id="KW-0539">Nucleus</keyword>
<keyword evidence="5" id="KW-1185">Reference proteome</keyword>
<dbReference type="Pfam" id="PF13862">
    <property type="entry name" value="BCCIP"/>
    <property type="match status" value="1"/>
</dbReference>
<protein>
    <recommendedName>
        <fullName evidence="2">Protein BCP1</fullName>
    </recommendedName>
</protein>
<dbReference type="GO" id="GO:0005634">
    <property type="term" value="C:nucleus"/>
    <property type="evidence" value="ECO:0007669"/>
    <property type="project" value="UniProtKB-SubCell"/>
</dbReference>
<comment type="subcellular location">
    <subcellularLocation>
        <location evidence="2">Nucleus</location>
    </subcellularLocation>
</comment>
<evidence type="ECO:0000256" key="2">
    <source>
        <dbReference type="PIRNR" id="PIRNR028983"/>
    </source>
</evidence>
<dbReference type="PIRSF" id="PIRSF028983">
    <property type="entry name" value="BCP1"/>
    <property type="match status" value="1"/>
</dbReference>
<comment type="similarity">
    <text evidence="1 2">Belongs to the BCP1 family.</text>
</comment>
<comment type="function">
    <text evidence="2">Involved in nuclear export, actin cytoskeleton organization and vesicular transport.</text>
</comment>
<dbReference type="Proteomes" id="UP000789739">
    <property type="component" value="Unassembled WGS sequence"/>
</dbReference>
<sequence>MTKRKRQNKPTVDDDNEDDQMDISDDGTSDEEEELEDLTVDTEFEFFDPQKQDFHGIKRLLTQLFSSDAKLLDLSELTEIILDQPLLGSTVKIDGEGAQGDPYALFTVLNLGVHKERSIFKQLRKYLLEKSKEDEQIHKILNEVLQSDNAGIIFSERVINMPVGIVPPMYKMLIEEIQWAVDENEPYKFDWYLIFSRTFREIESTLGSEHSGNKKKKKKPDTLSYFHPEDEIIEQKSDFIFDFKFTQQQASSDSKRTFYDFGVSTAMRLFILRGDKLQAVADELEKACQ</sequence>
<evidence type="ECO:0000313" key="5">
    <source>
        <dbReference type="Proteomes" id="UP000789739"/>
    </source>
</evidence>
<keyword evidence="2" id="KW-0653">Protein transport</keyword>
<dbReference type="PANTHER" id="PTHR13261:SF0">
    <property type="entry name" value="BRCA2 AND CDKN1A-INTERACTING PROTEIN"/>
    <property type="match status" value="1"/>
</dbReference>
<comment type="caution">
    <text evidence="4">The sequence shown here is derived from an EMBL/GenBank/DDBJ whole genome shotgun (WGS) entry which is preliminary data.</text>
</comment>
<name>A0A9N9GHV7_9GLOM</name>
<accession>A0A9N9GHV7</accession>
<gene>
    <name evidence="4" type="ORF">PBRASI_LOCUS8077</name>
</gene>
<evidence type="ECO:0000256" key="3">
    <source>
        <dbReference type="SAM" id="MobiDB-lite"/>
    </source>
</evidence>
<feature type="region of interest" description="Disordered" evidence="3">
    <location>
        <begin position="1"/>
        <end position="37"/>
    </location>
</feature>
<dbReference type="AlphaFoldDB" id="A0A9N9GHV7"/>
<organism evidence="4 5">
    <name type="scientific">Paraglomus brasilianum</name>
    <dbReference type="NCBI Taxonomy" id="144538"/>
    <lineage>
        <taxon>Eukaryota</taxon>
        <taxon>Fungi</taxon>
        <taxon>Fungi incertae sedis</taxon>
        <taxon>Mucoromycota</taxon>
        <taxon>Glomeromycotina</taxon>
        <taxon>Glomeromycetes</taxon>
        <taxon>Paraglomerales</taxon>
        <taxon>Paraglomeraceae</taxon>
        <taxon>Paraglomus</taxon>
    </lineage>
</organism>
<dbReference type="OrthoDB" id="27543at2759"/>
<dbReference type="InterPro" id="IPR025602">
    <property type="entry name" value="BCP1_family"/>
</dbReference>
<evidence type="ECO:0000256" key="1">
    <source>
        <dbReference type="ARBA" id="ARBA00006781"/>
    </source>
</evidence>
<reference evidence="4" key="1">
    <citation type="submission" date="2021-06" db="EMBL/GenBank/DDBJ databases">
        <authorList>
            <person name="Kallberg Y."/>
            <person name="Tangrot J."/>
            <person name="Rosling A."/>
        </authorList>
    </citation>
    <scope>NUCLEOTIDE SEQUENCE</scope>
    <source>
        <strain evidence="4">BR232B</strain>
    </source>
</reference>
<dbReference type="PANTHER" id="PTHR13261">
    <property type="entry name" value="BRCA2 AND CDKN1A INTERACTING PROTEIN"/>
    <property type="match status" value="1"/>
</dbReference>
<dbReference type="EMBL" id="CAJVPI010001366">
    <property type="protein sequence ID" value="CAG8609315.1"/>
    <property type="molecule type" value="Genomic_DNA"/>
</dbReference>
<keyword evidence="2" id="KW-0813">Transport</keyword>
<evidence type="ECO:0000313" key="4">
    <source>
        <dbReference type="EMBL" id="CAG8609315.1"/>
    </source>
</evidence>
<proteinExistence type="inferred from homology"/>
<dbReference type="GO" id="GO:0015031">
    <property type="term" value="P:protein transport"/>
    <property type="evidence" value="ECO:0007669"/>
    <property type="project" value="UniProtKB-KW"/>
</dbReference>